<feature type="region of interest" description="Disordered" evidence="1">
    <location>
        <begin position="795"/>
        <end position="814"/>
    </location>
</feature>
<feature type="compositionally biased region" description="Polar residues" evidence="1">
    <location>
        <begin position="1013"/>
        <end position="1028"/>
    </location>
</feature>
<feature type="compositionally biased region" description="Basic and acidic residues" evidence="1">
    <location>
        <begin position="1317"/>
        <end position="1327"/>
    </location>
</feature>
<evidence type="ECO:0000313" key="2">
    <source>
        <dbReference type="EMBL" id="KAK3271182.1"/>
    </source>
</evidence>
<feature type="compositionally biased region" description="Acidic residues" evidence="1">
    <location>
        <begin position="1306"/>
        <end position="1316"/>
    </location>
</feature>
<comment type="caution">
    <text evidence="2">The sequence shown here is derived from an EMBL/GenBank/DDBJ whole genome shotgun (WGS) entry which is preliminary data.</text>
</comment>
<feature type="compositionally biased region" description="Low complexity" evidence="1">
    <location>
        <begin position="947"/>
        <end position="956"/>
    </location>
</feature>
<evidence type="ECO:0000256" key="1">
    <source>
        <dbReference type="SAM" id="MobiDB-lite"/>
    </source>
</evidence>
<feature type="compositionally biased region" description="Polar residues" evidence="1">
    <location>
        <begin position="1052"/>
        <end position="1072"/>
    </location>
</feature>
<feature type="region of interest" description="Disordered" evidence="1">
    <location>
        <begin position="1195"/>
        <end position="1268"/>
    </location>
</feature>
<feature type="compositionally biased region" description="Low complexity" evidence="1">
    <location>
        <begin position="992"/>
        <end position="1011"/>
    </location>
</feature>
<feature type="region of interest" description="Disordered" evidence="1">
    <location>
        <begin position="1294"/>
        <end position="1336"/>
    </location>
</feature>
<feature type="compositionally biased region" description="Polar residues" evidence="1">
    <location>
        <begin position="37"/>
        <end position="59"/>
    </location>
</feature>
<dbReference type="Proteomes" id="UP001190700">
    <property type="component" value="Unassembled WGS sequence"/>
</dbReference>
<feature type="compositionally biased region" description="Basic and acidic residues" evidence="1">
    <location>
        <begin position="17"/>
        <end position="28"/>
    </location>
</feature>
<keyword evidence="3" id="KW-1185">Reference proteome</keyword>
<organism evidence="2 3">
    <name type="scientific">Cymbomonas tetramitiformis</name>
    <dbReference type="NCBI Taxonomy" id="36881"/>
    <lineage>
        <taxon>Eukaryota</taxon>
        <taxon>Viridiplantae</taxon>
        <taxon>Chlorophyta</taxon>
        <taxon>Pyramimonadophyceae</taxon>
        <taxon>Pyramimonadales</taxon>
        <taxon>Pyramimonadaceae</taxon>
        <taxon>Cymbomonas</taxon>
    </lineage>
</organism>
<feature type="compositionally biased region" description="Low complexity" evidence="1">
    <location>
        <begin position="1484"/>
        <end position="1503"/>
    </location>
</feature>
<evidence type="ECO:0000313" key="3">
    <source>
        <dbReference type="Proteomes" id="UP001190700"/>
    </source>
</evidence>
<feature type="region of interest" description="Disordered" evidence="1">
    <location>
        <begin position="1"/>
        <end position="373"/>
    </location>
</feature>
<name>A0AAE0G487_9CHLO</name>
<feature type="compositionally biased region" description="Polar residues" evidence="1">
    <location>
        <begin position="217"/>
        <end position="228"/>
    </location>
</feature>
<sequence length="1749" mass="181543">MQEAGKSKSAQSAKTMSKQEREIEELAQKIKAMAASKPTSFSHSTTREVSISAHPQSDKGSPAAAPRRIGGGGTPPQSRPGRSNVHISTVTINNAPNTSPISPTRSHSASNVQRSASHMSATGSSSNLRSQPPHPTASPGGADPTLSRPSASRSMGGSPATPSALQPEAAPRTVSPKPASAKPGSTEGPSRRPTPQQLDPAPSPTAATPEPEPSPSGSGRKSWFSSPFGSKRHRDVEVPVPAEAPSLADAGPASPVPEEPSMVEPHEKKKKKSWSILGALGMKSKKQGSTAEHGDNSKTLAPAPTKPATAAAASQPSASASATNTPTKPATAASSQPSASVSAATTLAMPATAASSQPSTSTPATTTPTMQADSGVITSVRLSVWPPPPPYASQWHHYSHPSQHSPPYRPTMQASAVITPSASASAATAPTVQATAASSQPSASMVAPTMQTTAASSQPSASIAAPTMPAMAALSQPINSTATGLTDTCSEHNSATAAADDEAALTETVKASNGEGRGELAESTTMHAGNLRGRDALVPEGKEAGLGAAEYSTPVRSGQGVADADANLELANKSGKPSEMPADTGPRQIPEMEGVPVYENLEKLAAPDDLLPSKPPTVERAVEGSLEPEHQLQALLANISSPPTGEAPAEPSCSPSPKVSPLLADGCPWIEGTAGAPMPAVGCSDAAPSEALGETAVVDDSQSWTVVSMPERVGVVDKGGAAAAGLAEASTCGWWPGIQAGVLRPSEDSNRIQGGGEGRPEEAPPATWAAAQGMHASSEPVAQPLVDAEVDASKGKTEGMEASPVGLSGTGSEVAMGRAEATAVGGIRGAEGSTEAAVELRKLRQRKTSIPLPFAAGQAMPSPPERAANNKPASTLGKRPTADSLEPDPVLVSPRLRSPQVSPRGFPQLLVERQPVEAASTMAAAAIRSGTSPRHSLDVKQPESMKAEAASESSLSYVHTARVSSGIADRLRSLQGGQDEAESSHWPRSSSEPALEAPCTAEAPAAGAAGARPTNNVDHSCVIQSTVHGTEGRDPVPQADRVTTSPGGGLVQQDQSVESVSPARSWSRTSTPPRYGKVDDRNSSLGAPAPSLPSPDSAHASPGASAGSSTGFDSLSLSRMLRGDRGTGIPKLVSSPPEVRQMAPPDSAPEPELALKLVSVQEVPKLVMHTLDGREVDAEYTHASALLHLQLDPLSTAASPRSHGSIERDSPRSPPRPSIEAPMSFEILDAATKEEELALKSSDNDIGTTERNMGETGESYAAEVGGERGHVAEVRDVAEESYMAEGGGVMAETYMVEGGDDRQEDGMAEGGDERDEDSMAERRRDSGQDSTGAHPAFYGAPAIEMVAPFEFSGHALDNEAEDDWLVSAPDSTAAADVPGASLMGSPGARSDGDVVGAEPYDDKTPPRVDATWRLPTMPPQVSAAAQSVAGNGNTPYSRSALLERLRQSQAPQGSEGIQRFSWWEPGGLETGPSEDGRRLAEATSSSSVSSLSRRTQRAAQARRLQGEEESLPRGLEEQPTVAAAPALAKALRPVSLGTARRARRSRLMENAMDGLVRHWLRQLELRLEDARRKNHGAAAGTPPPRLQATVSSPVAALGQRTLDEELEALRQVLPLSELKQTSRFRCGLEERNQRLAAERQVATRSALLLGIGLSETGPHSPNVDAEATPARVLEQQEQRLACSPSIADVKPVADGDAQEEMSESGKLLSVHLQYWKHYTQAKKWFEAGVVRRQDANMSPELVKRAAVVK</sequence>
<feature type="compositionally biased region" description="Low complexity" evidence="1">
    <location>
        <begin position="301"/>
        <end position="372"/>
    </location>
</feature>
<feature type="compositionally biased region" description="Low complexity" evidence="1">
    <location>
        <begin position="1083"/>
        <end position="1111"/>
    </location>
</feature>
<feature type="region of interest" description="Disordered" evidence="1">
    <location>
        <begin position="1446"/>
        <end position="1520"/>
    </location>
</feature>
<gene>
    <name evidence="2" type="ORF">CYMTET_20452</name>
</gene>
<feature type="compositionally biased region" description="Basic and acidic residues" evidence="1">
    <location>
        <begin position="1504"/>
        <end position="1516"/>
    </location>
</feature>
<feature type="compositionally biased region" description="Polar residues" evidence="1">
    <location>
        <begin position="85"/>
        <end position="114"/>
    </location>
</feature>
<feature type="compositionally biased region" description="Basic and acidic residues" evidence="1">
    <location>
        <begin position="935"/>
        <end position="946"/>
    </location>
</feature>
<feature type="region of interest" description="Disordered" evidence="1">
    <location>
        <begin position="571"/>
        <end position="590"/>
    </location>
</feature>
<dbReference type="EMBL" id="LGRX02009959">
    <property type="protein sequence ID" value="KAK3271182.1"/>
    <property type="molecule type" value="Genomic_DNA"/>
</dbReference>
<protein>
    <submittedName>
        <fullName evidence="2">Uncharacterized protein</fullName>
    </submittedName>
</protein>
<reference evidence="2 3" key="1">
    <citation type="journal article" date="2015" name="Genome Biol. Evol.">
        <title>Comparative Genomics of a Bacterivorous Green Alga Reveals Evolutionary Causalities and Consequences of Phago-Mixotrophic Mode of Nutrition.</title>
        <authorList>
            <person name="Burns J.A."/>
            <person name="Paasch A."/>
            <person name="Narechania A."/>
            <person name="Kim E."/>
        </authorList>
    </citation>
    <scope>NUCLEOTIDE SEQUENCE [LARGE SCALE GENOMIC DNA]</scope>
    <source>
        <strain evidence="2 3">PLY_AMNH</strain>
    </source>
</reference>
<feature type="compositionally biased region" description="Polar residues" evidence="1">
    <location>
        <begin position="147"/>
        <end position="164"/>
    </location>
</feature>
<feature type="region of interest" description="Disordered" evidence="1">
    <location>
        <begin position="849"/>
        <end position="1152"/>
    </location>
</feature>
<feature type="region of interest" description="Disordered" evidence="1">
    <location>
        <begin position="1378"/>
        <end position="1414"/>
    </location>
</feature>
<feature type="compositionally biased region" description="Low complexity" evidence="1">
    <location>
        <begin position="115"/>
        <end position="126"/>
    </location>
</feature>
<accession>A0AAE0G487</accession>
<feature type="region of interest" description="Disordered" evidence="1">
    <location>
        <begin position="744"/>
        <end position="781"/>
    </location>
</feature>
<proteinExistence type="predicted"/>